<dbReference type="InterPro" id="IPR011051">
    <property type="entry name" value="RmlC_Cupin_sf"/>
</dbReference>
<comment type="pathway">
    <text evidence="2">Amino-acid degradation; L-phenylalanine degradation; acetoacetate and fumarate from L-phenylalanine: step 4/6.</text>
</comment>
<dbReference type="GO" id="GO:0004411">
    <property type="term" value="F:homogentisate 1,2-dioxygenase activity"/>
    <property type="evidence" value="ECO:0007669"/>
    <property type="project" value="UniProtKB-EC"/>
</dbReference>
<organism evidence="12 13">
    <name type="scientific">Podospora australis</name>
    <dbReference type="NCBI Taxonomy" id="1536484"/>
    <lineage>
        <taxon>Eukaryota</taxon>
        <taxon>Fungi</taxon>
        <taxon>Dikarya</taxon>
        <taxon>Ascomycota</taxon>
        <taxon>Pezizomycotina</taxon>
        <taxon>Sordariomycetes</taxon>
        <taxon>Sordariomycetidae</taxon>
        <taxon>Sordariales</taxon>
        <taxon>Podosporaceae</taxon>
        <taxon>Podospora</taxon>
    </lineage>
</organism>
<dbReference type="Gene3D" id="2.60.120.10">
    <property type="entry name" value="Jelly Rolls"/>
    <property type="match status" value="1"/>
</dbReference>
<protein>
    <recommendedName>
        <fullName evidence="4">homogentisate 1,2-dioxygenase</fullName>
        <ecNumber evidence="4">1.13.11.5</ecNumber>
    </recommendedName>
</protein>
<dbReference type="GO" id="GO:0005737">
    <property type="term" value="C:cytoplasm"/>
    <property type="evidence" value="ECO:0007669"/>
    <property type="project" value="TreeGrafter"/>
</dbReference>
<evidence type="ECO:0000256" key="2">
    <source>
        <dbReference type="ARBA" id="ARBA00004704"/>
    </source>
</evidence>
<dbReference type="GO" id="GO:0046872">
    <property type="term" value="F:metal ion binding"/>
    <property type="evidence" value="ECO:0007669"/>
    <property type="project" value="UniProtKB-KW"/>
</dbReference>
<evidence type="ECO:0000259" key="10">
    <source>
        <dbReference type="Pfam" id="PF04209"/>
    </source>
</evidence>
<feature type="binding site" evidence="9">
    <location>
        <position position="405"/>
    </location>
    <ligand>
        <name>Fe cation</name>
        <dbReference type="ChEBI" id="CHEBI:24875"/>
    </ligand>
</feature>
<dbReference type="InterPro" id="IPR046452">
    <property type="entry name" value="HgmA_N"/>
</dbReference>
<feature type="binding site" evidence="9">
    <location>
        <position position="369"/>
    </location>
    <ligand>
        <name>Fe cation</name>
        <dbReference type="ChEBI" id="CHEBI:24875"/>
    </ligand>
</feature>
<evidence type="ECO:0000256" key="6">
    <source>
        <dbReference type="ARBA" id="ARBA00022964"/>
    </source>
</evidence>
<evidence type="ECO:0000256" key="8">
    <source>
        <dbReference type="ARBA" id="ARBA00023004"/>
    </source>
</evidence>
<accession>A0AAN6WQK5</accession>
<feature type="domain" description="Homogentisate 1,2-dioxygenase C-terminal" evidence="10">
    <location>
        <begin position="322"/>
        <end position="468"/>
    </location>
</feature>
<dbReference type="EMBL" id="MU864482">
    <property type="protein sequence ID" value="KAK4184577.1"/>
    <property type="molecule type" value="Genomic_DNA"/>
</dbReference>
<dbReference type="InterPro" id="IPR014710">
    <property type="entry name" value="RmlC-like_jellyroll"/>
</dbReference>
<dbReference type="GO" id="GO:0006559">
    <property type="term" value="P:L-phenylalanine catabolic process"/>
    <property type="evidence" value="ECO:0007669"/>
    <property type="project" value="InterPro"/>
</dbReference>
<dbReference type="AlphaFoldDB" id="A0AAN6WQK5"/>
<comment type="similarity">
    <text evidence="3">Belongs to the homogentisate dioxygenase family.</text>
</comment>
<gene>
    <name evidence="12" type="ORF">QBC35DRAFT_517469</name>
</gene>
<dbReference type="Pfam" id="PF04209">
    <property type="entry name" value="HgmA_C"/>
    <property type="match status" value="1"/>
</dbReference>
<feature type="domain" description="Homogentisate 1,2-dioxygenase N-terminal" evidence="11">
    <location>
        <begin position="20"/>
        <end position="313"/>
    </location>
</feature>
<keyword evidence="5 9" id="KW-0479">Metal-binding</keyword>
<evidence type="ECO:0000256" key="1">
    <source>
        <dbReference type="ARBA" id="ARBA00001962"/>
    </source>
</evidence>
<keyword evidence="7" id="KW-0560">Oxidoreductase</keyword>
<evidence type="ECO:0000256" key="3">
    <source>
        <dbReference type="ARBA" id="ARBA00007757"/>
    </source>
</evidence>
<reference evidence="12" key="2">
    <citation type="submission" date="2023-05" db="EMBL/GenBank/DDBJ databases">
        <authorList>
            <consortium name="Lawrence Berkeley National Laboratory"/>
            <person name="Steindorff A."/>
            <person name="Hensen N."/>
            <person name="Bonometti L."/>
            <person name="Westerberg I."/>
            <person name="Brannstrom I.O."/>
            <person name="Guillou S."/>
            <person name="Cros-Aarteil S."/>
            <person name="Calhoun S."/>
            <person name="Haridas S."/>
            <person name="Kuo A."/>
            <person name="Mondo S."/>
            <person name="Pangilinan J."/>
            <person name="Riley R."/>
            <person name="Labutti K."/>
            <person name="Andreopoulos B."/>
            <person name="Lipzen A."/>
            <person name="Chen C."/>
            <person name="Yanf M."/>
            <person name="Daum C."/>
            <person name="Ng V."/>
            <person name="Clum A."/>
            <person name="Ohm R."/>
            <person name="Martin F."/>
            <person name="Silar P."/>
            <person name="Natvig D."/>
            <person name="Lalanne C."/>
            <person name="Gautier V."/>
            <person name="Ament-Velasquez S.L."/>
            <person name="Kruys A."/>
            <person name="Hutchinson M.I."/>
            <person name="Powell A.J."/>
            <person name="Barry K."/>
            <person name="Miller A.N."/>
            <person name="Grigoriev I.V."/>
            <person name="Debuchy R."/>
            <person name="Gladieux P."/>
            <person name="Thoren M.H."/>
            <person name="Johannesson H."/>
        </authorList>
    </citation>
    <scope>NUCLEOTIDE SEQUENCE</scope>
    <source>
        <strain evidence="12">PSN309</strain>
    </source>
</reference>
<comment type="caution">
    <text evidence="12">The sequence shown here is derived from an EMBL/GenBank/DDBJ whole genome shotgun (WGS) entry which is preliminary data.</text>
</comment>
<dbReference type="InterPro" id="IPR005708">
    <property type="entry name" value="Homogentis_dOase"/>
</dbReference>
<dbReference type="GO" id="GO:0006570">
    <property type="term" value="P:tyrosine metabolic process"/>
    <property type="evidence" value="ECO:0007669"/>
    <property type="project" value="InterPro"/>
</dbReference>
<keyword evidence="8 9" id="KW-0408">Iron</keyword>
<evidence type="ECO:0000256" key="4">
    <source>
        <dbReference type="ARBA" id="ARBA00013127"/>
    </source>
</evidence>
<feature type="binding site" evidence="9">
    <location>
        <position position="405"/>
    </location>
    <ligand>
        <name>homogentisate</name>
        <dbReference type="ChEBI" id="CHEBI:16169"/>
    </ligand>
</feature>
<proteinExistence type="inferred from homology"/>
<dbReference type="PANTHER" id="PTHR11056">
    <property type="entry name" value="HOMOGENTISATE 1,2-DIOXYGENASE"/>
    <property type="match status" value="1"/>
</dbReference>
<reference evidence="12" key="1">
    <citation type="journal article" date="2023" name="Mol. Phylogenet. Evol.">
        <title>Genome-scale phylogeny and comparative genomics of the fungal order Sordariales.</title>
        <authorList>
            <person name="Hensen N."/>
            <person name="Bonometti L."/>
            <person name="Westerberg I."/>
            <person name="Brannstrom I.O."/>
            <person name="Guillou S."/>
            <person name="Cros-Aarteil S."/>
            <person name="Calhoun S."/>
            <person name="Haridas S."/>
            <person name="Kuo A."/>
            <person name="Mondo S."/>
            <person name="Pangilinan J."/>
            <person name="Riley R."/>
            <person name="LaButti K."/>
            <person name="Andreopoulos B."/>
            <person name="Lipzen A."/>
            <person name="Chen C."/>
            <person name="Yan M."/>
            <person name="Daum C."/>
            <person name="Ng V."/>
            <person name="Clum A."/>
            <person name="Steindorff A."/>
            <person name="Ohm R.A."/>
            <person name="Martin F."/>
            <person name="Silar P."/>
            <person name="Natvig D.O."/>
            <person name="Lalanne C."/>
            <person name="Gautier V."/>
            <person name="Ament-Velasquez S.L."/>
            <person name="Kruys A."/>
            <person name="Hutchinson M.I."/>
            <person name="Powell A.J."/>
            <person name="Barry K."/>
            <person name="Miller A.N."/>
            <person name="Grigoriev I.V."/>
            <person name="Debuchy R."/>
            <person name="Gladieux P."/>
            <person name="Hiltunen Thoren M."/>
            <person name="Johannesson H."/>
        </authorList>
    </citation>
    <scope>NUCLEOTIDE SEQUENCE</scope>
    <source>
        <strain evidence="12">PSN309</strain>
    </source>
</reference>
<evidence type="ECO:0000313" key="12">
    <source>
        <dbReference type="EMBL" id="KAK4184577.1"/>
    </source>
</evidence>
<dbReference type="PANTHER" id="PTHR11056:SF0">
    <property type="entry name" value="HOMOGENTISATE 1,2-DIOXYGENASE"/>
    <property type="match status" value="1"/>
</dbReference>
<dbReference type="InterPro" id="IPR046451">
    <property type="entry name" value="HgmA_C"/>
</dbReference>
<feature type="binding site" evidence="9">
    <location>
        <position position="384"/>
    </location>
    <ligand>
        <name>homogentisate</name>
        <dbReference type="ChEBI" id="CHEBI:16169"/>
    </ligand>
</feature>
<evidence type="ECO:0000256" key="7">
    <source>
        <dbReference type="ARBA" id="ARBA00023002"/>
    </source>
</evidence>
<evidence type="ECO:0000256" key="9">
    <source>
        <dbReference type="PIRSR" id="PIRSR605708-2"/>
    </source>
</evidence>
<evidence type="ECO:0000256" key="5">
    <source>
        <dbReference type="ARBA" id="ARBA00022723"/>
    </source>
</evidence>
<keyword evidence="13" id="KW-1185">Reference proteome</keyword>
<evidence type="ECO:0000313" key="13">
    <source>
        <dbReference type="Proteomes" id="UP001302126"/>
    </source>
</evidence>
<evidence type="ECO:0000259" key="11">
    <source>
        <dbReference type="Pfam" id="PF20510"/>
    </source>
</evidence>
<dbReference type="SUPFAM" id="SSF51182">
    <property type="entry name" value="RmlC-like cupins"/>
    <property type="match status" value="1"/>
</dbReference>
<comment type="cofactor">
    <cofactor evidence="1 9">
        <name>Fe cation</name>
        <dbReference type="ChEBI" id="CHEBI:24875"/>
    </cofactor>
</comment>
<name>A0AAN6WQK5_9PEZI</name>
<sequence>MVVKQLSTRPCKGSDDPYHYCLSFGNHHGTEHVPGVLPGSGTNLPQQGAYGLYAELLNGTPFVGPRATSSFVWMYRGKPAAAHQPMRKAAKETHNVEATFLPYNDKITFTPLGHTWGPLRLPASATSTCHSTTFVQGLKTIGGHGCATLKEGLAVHQYAFNSDMDHQVFVNHDGELLLIPQDGVLDIKTELGNLFVKPGMIAVVPAGIRFSVSRYRLSDIAEPRSTATATGYALEIFGSQFALPELGPLGVSGLANPRAFEYPVASFELDTVDSKSWEIIVKAAGRFRSYSQPQTPFDVVAWHGKYAPYRYDLAHFGHLSANVDQLDPTASCVLTAPSRSRPGVSLVDFCIFGEKWAVSQGSLRIPYYHRTMATELCGVIRGQYNGSVRPLEAGGLSFEASYMPHGETYEAHQRETEAEHEPVKVLKDTLSFMFHIPAHFALTKWATEEHPDIREERPDVWDSMRNHFLDHIDDANVALAEANQPPLEQNIPTLSDDLGL</sequence>
<dbReference type="Proteomes" id="UP001302126">
    <property type="component" value="Unassembled WGS sequence"/>
</dbReference>
<dbReference type="Pfam" id="PF20510">
    <property type="entry name" value="HgmA_N"/>
    <property type="match status" value="1"/>
</dbReference>
<feature type="binding site" evidence="9">
    <location>
        <position position="375"/>
    </location>
    <ligand>
        <name>Fe cation</name>
        <dbReference type="ChEBI" id="CHEBI:24875"/>
    </ligand>
</feature>
<dbReference type="EC" id="1.13.11.5" evidence="4"/>
<keyword evidence="6" id="KW-0223">Dioxygenase</keyword>